<gene>
    <name evidence="2" type="ORF">EV186_102930</name>
</gene>
<feature type="compositionally biased region" description="Low complexity" evidence="1">
    <location>
        <begin position="34"/>
        <end position="57"/>
    </location>
</feature>
<reference evidence="2 3" key="1">
    <citation type="submission" date="2019-03" db="EMBL/GenBank/DDBJ databases">
        <title>Genomic Encyclopedia of Type Strains, Phase IV (KMG-IV): sequencing the most valuable type-strain genomes for metagenomic binning, comparative biology and taxonomic classification.</title>
        <authorList>
            <person name="Goeker M."/>
        </authorList>
    </citation>
    <scope>NUCLEOTIDE SEQUENCE [LARGE SCALE GENOMIC DNA]</scope>
    <source>
        <strain evidence="2 3">DSM 45361</strain>
    </source>
</reference>
<sequence length="162" mass="16396">MPRRVTQVGIGLVALLTAACTTVEGRPVAAEVTTTTVAPATTTTSAPPTTTTTTPTTAPIPKPKGPKKVQVHAGSSLPMRSAYKMAYVQIVTIRGGEVAIIADWAAGSGGSFSCYNDCSLSAGDVVSISELSPGSVVSLNNLVLVVDTVSGSRAQVTVGTLH</sequence>
<evidence type="ECO:0000256" key="1">
    <source>
        <dbReference type="SAM" id="MobiDB-lite"/>
    </source>
</evidence>
<organism evidence="2 3">
    <name type="scientific">Labedaea rhizosphaerae</name>
    <dbReference type="NCBI Taxonomy" id="598644"/>
    <lineage>
        <taxon>Bacteria</taxon>
        <taxon>Bacillati</taxon>
        <taxon>Actinomycetota</taxon>
        <taxon>Actinomycetes</taxon>
        <taxon>Pseudonocardiales</taxon>
        <taxon>Pseudonocardiaceae</taxon>
        <taxon>Labedaea</taxon>
    </lineage>
</organism>
<dbReference type="AlphaFoldDB" id="A0A4R6SHG1"/>
<dbReference type="EMBL" id="SNXZ01000002">
    <property type="protein sequence ID" value="TDQ01063.1"/>
    <property type="molecule type" value="Genomic_DNA"/>
</dbReference>
<feature type="region of interest" description="Disordered" evidence="1">
    <location>
        <begin position="34"/>
        <end position="68"/>
    </location>
</feature>
<dbReference type="PROSITE" id="PS51257">
    <property type="entry name" value="PROKAR_LIPOPROTEIN"/>
    <property type="match status" value="1"/>
</dbReference>
<accession>A0A4R6SHG1</accession>
<name>A0A4R6SHG1_LABRH</name>
<dbReference type="Proteomes" id="UP000295444">
    <property type="component" value="Unassembled WGS sequence"/>
</dbReference>
<comment type="caution">
    <text evidence="2">The sequence shown here is derived from an EMBL/GenBank/DDBJ whole genome shotgun (WGS) entry which is preliminary data.</text>
</comment>
<protein>
    <submittedName>
        <fullName evidence="2">Uncharacterized protein</fullName>
    </submittedName>
</protein>
<evidence type="ECO:0000313" key="3">
    <source>
        <dbReference type="Proteomes" id="UP000295444"/>
    </source>
</evidence>
<keyword evidence="3" id="KW-1185">Reference proteome</keyword>
<dbReference type="RefSeq" id="WP_133849688.1">
    <property type="nucleotide sequence ID" value="NZ_SNXZ01000002.1"/>
</dbReference>
<proteinExistence type="predicted"/>
<evidence type="ECO:0000313" key="2">
    <source>
        <dbReference type="EMBL" id="TDQ01063.1"/>
    </source>
</evidence>